<dbReference type="EMBL" id="CP010554">
    <property type="protein sequence ID" value="AJP48573.1"/>
    <property type="molecule type" value="Genomic_DNA"/>
</dbReference>
<dbReference type="AlphaFoldDB" id="A0A0C5JA00"/>
<proteinExistence type="predicted"/>
<evidence type="ECO:0000313" key="2">
    <source>
        <dbReference type="Proteomes" id="UP000061603"/>
    </source>
</evidence>
<name>A0A0C5JA00_9PROT</name>
<organism evidence="1 2">
    <name type="scientific">Rugosibacter aromaticivorans</name>
    <dbReference type="NCBI Taxonomy" id="1565605"/>
    <lineage>
        <taxon>Bacteria</taxon>
        <taxon>Pseudomonadati</taxon>
        <taxon>Pseudomonadota</taxon>
        <taxon>Betaproteobacteria</taxon>
        <taxon>Nitrosomonadales</taxon>
        <taxon>Sterolibacteriaceae</taxon>
        <taxon>Rugosibacter</taxon>
    </lineage>
</organism>
<accession>A0A0C5JA00</accession>
<evidence type="ECO:0000313" key="1">
    <source>
        <dbReference type="EMBL" id="AJP48573.1"/>
    </source>
</evidence>
<dbReference type="KEGG" id="rbu:PG1C_09210"/>
<reference evidence="1 2" key="1">
    <citation type="journal article" date="2015" name="Genome Announc.">
        <title>Complete Genome Sequence of a Novel Bacterium within the Family Rhodocyclaceae That Degrades Polycyclic Aromatic Hydrocarbons.</title>
        <authorList>
            <person name="Singleton D.R."/>
            <person name="Dickey A.N."/>
            <person name="Scholl E.H."/>
            <person name="Wright F.A."/>
            <person name="Aitken M.D."/>
        </authorList>
    </citation>
    <scope>NUCLEOTIDE SEQUENCE [LARGE SCALE GENOMIC DNA]</scope>
    <source>
        <strain evidence="2">PG1-Ca6</strain>
    </source>
</reference>
<gene>
    <name evidence="1" type="ORF">PG1C_09210</name>
</gene>
<protein>
    <submittedName>
        <fullName evidence="1">Uncharacterized protein</fullName>
    </submittedName>
</protein>
<dbReference type="Proteomes" id="UP000061603">
    <property type="component" value="Chromosome"/>
</dbReference>
<sequence length="65" mass="7523">MMMDQLMRVKSLETSASKNFEEKRISKQDKDDLEKAIAREAKSGWQVKARSHDSEGVHGVTLFRR</sequence>
<keyword evidence="2" id="KW-1185">Reference proteome</keyword>
<dbReference type="HOGENOM" id="CLU_2846900_0_0_4"/>
<dbReference type="RefSeq" id="WP_202634543.1">
    <property type="nucleotide sequence ID" value="NZ_CP010554.1"/>
</dbReference>